<dbReference type="Pfam" id="PF01569">
    <property type="entry name" value="PAP2"/>
    <property type="match status" value="1"/>
</dbReference>
<evidence type="ECO:0000256" key="2">
    <source>
        <dbReference type="ARBA" id="ARBA00022692"/>
    </source>
</evidence>
<dbReference type="OrthoDB" id="301434at2759"/>
<comment type="subcellular location">
    <subcellularLocation>
        <location evidence="1">Endoplasmic reticulum membrane</location>
        <topology evidence="1">Multi-pass membrane protein</topology>
    </subcellularLocation>
</comment>
<sequence>MPYILPSTPSPTVVVQHGSLSRTTAFYESPPLSASREINSSAVSSPMGSAINNQRHILNATGGEVAATGPTPSSTPHPWSNIALEREEELDHSTVNNSHVDTHIPVKEDIRLANIPEAVAVPPAAATISSVSNVVAAVSATAHENLVQWSRPVRPVVFRDWYISRYCNEQQVRWIEKMQHVLRPIEPLLIRYFQLWSLTGEAEFYTLFIPTVVWIGIPLDGMQIASLLWLGQYVTGTLKDSVRCPRPPCPPLQLRGKRFTHDNEYGFPSTHSSHSGVFSYFLYCELLRLFPTHAFLCWLAALFFFANVSFSRIYLGMHWIGDLIGGWMVAFLSVLFHVAFLDQWEASLLCWSNPPWWAFLLLYIAFHILSMAHATPHDPCPCYMDSMRFTGVMVGAYLGFWCFYSFYGTLSARQRPENIWDVLCSWDFLVQWTACMIIMLACKELASAIAGVVLKVMFKALAGVYLTKAPQPLRNAYLAVVNVIGLTTRGNEKGTRRYIPFTVNNSFSFMRDGRFGGGAGNGGPTAGATVPNPMRGETAPVEEPDGYLNNQQVWSLRTHRHWWLWDIHKRSISYTVTGFVISFVCQVVLRELFEVGKTTRLVGPTVTPTWA</sequence>
<name>A0A0N1P9L1_LEPSE</name>
<keyword evidence="2 8" id="KW-0812">Transmembrane</keyword>
<dbReference type="Proteomes" id="UP000038009">
    <property type="component" value="Unassembled WGS sequence"/>
</dbReference>
<keyword evidence="5 8" id="KW-1133">Transmembrane helix</keyword>
<dbReference type="InterPro" id="IPR000326">
    <property type="entry name" value="PAP2/HPO"/>
</dbReference>
<accession>A0A0N1P9L1</accession>
<keyword evidence="11" id="KW-1185">Reference proteome</keyword>
<organism evidence="10 11">
    <name type="scientific">Leptomonas seymouri</name>
    <dbReference type="NCBI Taxonomy" id="5684"/>
    <lineage>
        <taxon>Eukaryota</taxon>
        <taxon>Discoba</taxon>
        <taxon>Euglenozoa</taxon>
        <taxon>Kinetoplastea</taxon>
        <taxon>Metakinetoplastina</taxon>
        <taxon>Trypanosomatida</taxon>
        <taxon>Trypanosomatidae</taxon>
        <taxon>Leishmaniinae</taxon>
        <taxon>Leptomonas</taxon>
    </lineage>
</organism>
<dbReference type="GO" id="GO:0005789">
    <property type="term" value="C:endoplasmic reticulum membrane"/>
    <property type="evidence" value="ECO:0007669"/>
    <property type="project" value="UniProtKB-SubCell"/>
</dbReference>
<comment type="similarity">
    <text evidence="7">Belongs to the type 2 lipid phosphate phosphatase family.</text>
</comment>
<dbReference type="InterPro" id="IPR036938">
    <property type="entry name" value="PAP2/HPO_sf"/>
</dbReference>
<dbReference type="VEuPathDB" id="TriTrypDB:Lsey_0339_0030"/>
<protein>
    <submittedName>
        <fullName evidence="10">Putative sphingosine-1-phosphate phosphatase</fullName>
    </submittedName>
</protein>
<evidence type="ECO:0000256" key="5">
    <source>
        <dbReference type="ARBA" id="ARBA00022989"/>
    </source>
</evidence>
<dbReference type="PANTHER" id="PTHR14969">
    <property type="entry name" value="SPHINGOSINE-1-PHOSPHATE PHOSPHOHYDROLASE"/>
    <property type="match status" value="1"/>
</dbReference>
<evidence type="ECO:0000256" key="6">
    <source>
        <dbReference type="ARBA" id="ARBA00023136"/>
    </source>
</evidence>
<keyword evidence="3" id="KW-0378">Hydrolase</keyword>
<feature type="domain" description="Phosphatidic acid phosphatase type 2/haloperoxidase" evidence="9">
    <location>
        <begin position="224"/>
        <end position="338"/>
    </location>
</feature>
<keyword evidence="6 8" id="KW-0472">Membrane</keyword>
<proteinExistence type="inferred from homology"/>
<evidence type="ECO:0000256" key="1">
    <source>
        <dbReference type="ARBA" id="ARBA00004477"/>
    </source>
</evidence>
<evidence type="ECO:0000313" key="11">
    <source>
        <dbReference type="Proteomes" id="UP000038009"/>
    </source>
</evidence>
<feature type="transmembrane region" description="Helical" evidence="8">
    <location>
        <begin position="356"/>
        <end position="375"/>
    </location>
</feature>
<gene>
    <name evidence="10" type="ORF">ABL78_7274</name>
</gene>
<comment type="caution">
    <text evidence="10">The sequence shown here is derived from an EMBL/GenBank/DDBJ whole genome shotgun (WGS) entry which is preliminary data.</text>
</comment>
<evidence type="ECO:0000256" key="3">
    <source>
        <dbReference type="ARBA" id="ARBA00022801"/>
    </source>
</evidence>
<evidence type="ECO:0000313" key="10">
    <source>
        <dbReference type="EMBL" id="KPI83680.1"/>
    </source>
</evidence>
<dbReference type="EMBL" id="LJSK01000339">
    <property type="protein sequence ID" value="KPI83680.1"/>
    <property type="molecule type" value="Genomic_DNA"/>
</dbReference>
<evidence type="ECO:0000256" key="8">
    <source>
        <dbReference type="SAM" id="Phobius"/>
    </source>
</evidence>
<evidence type="ECO:0000259" key="9">
    <source>
        <dbReference type="SMART" id="SM00014"/>
    </source>
</evidence>
<dbReference type="AlphaFoldDB" id="A0A0N1P9L1"/>
<feature type="transmembrane region" description="Helical" evidence="8">
    <location>
        <begin position="320"/>
        <end position="341"/>
    </location>
</feature>
<dbReference type="SMART" id="SM00014">
    <property type="entry name" value="acidPPc"/>
    <property type="match status" value="1"/>
</dbReference>
<dbReference type="Gene3D" id="1.20.144.10">
    <property type="entry name" value="Phosphatidic acid phosphatase type 2/haloperoxidase"/>
    <property type="match status" value="1"/>
</dbReference>
<dbReference type="OMA" id="LRTHRHW"/>
<dbReference type="PANTHER" id="PTHR14969:SF28">
    <property type="entry name" value="DIHYDROSPHINGOSINE 1-PHOSPHATE PHOSPHATASE LCB3-RELATED"/>
    <property type="match status" value="1"/>
</dbReference>
<feature type="transmembrane region" description="Helical" evidence="8">
    <location>
        <begin position="387"/>
        <end position="407"/>
    </location>
</feature>
<dbReference type="GO" id="GO:0042392">
    <property type="term" value="F:sphingosine-1-phosphate phosphatase activity"/>
    <property type="evidence" value="ECO:0007669"/>
    <property type="project" value="TreeGrafter"/>
</dbReference>
<reference evidence="10 11" key="1">
    <citation type="journal article" date="2015" name="PLoS Pathog.">
        <title>Leptomonas seymouri: Adaptations to the Dixenous Life Cycle Analyzed by Genome Sequencing, Transcriptome Profiling and Co-infection with Leishmania donovani.</title>
        <authorList>
            <person name="Kraeva N."/>
            <person name="Butenko A."/>
            <person name="Hlavacova J."/>
            <person name="Kostygov A."/>
            <person name="Myskova J."/>
            <person name="Grybchuk D."/>
            <person name="Lestinova T."/>
            <person name="Votypka J."/>
            <person name="Volf P."/>
            <person name="Opperdoes F."/>
            <person name="Flegontov P."/>
            <person name="Lukes J."/>
            <person name="Yurchenko V."/>
        </authorList>
    </citation>
    <scope>NUCLEOTIDE SEQUENCE [LARGE SCALE GENOMIC DNA]</scope>
    <source>
        <strain evidence="10 11">ATCC 30220</strain>
    </source>
</reference>
<evidence type="ECO:0000256" key="7">
    <source>
        <dbReference type="ARBA" id="ARBA00038324"/>
    </source>
</evidence>
<dbReference type="SUPFAM" id="SSF48317">
    <property type="entry name" value="Acid phosphatase/Vanadium-dependent haloperoxidase"/>
    <property type="match status" value="1"/>
</dbReference>
<feature type="transmembrane region" description="Helical" evidence="8">
    <location>
        <begin position="289"/>
        <end position="308"/>
    </location>
</feature>
<evidence type="ECO:0000256" key="4">
    <source>
        <dbReference type="ARBA" id="ARBA00022824"/>
    </source>
</evidence>
<keyword evidence="4" id="KW-0256">Endoplasmic reticulum</keyword>